<feature type="region of interest" description="Disordered" evidence="1">
    <location>
        <begin position="1"/>
        <end position="22"/>
    </location>
</feature>
<evidence type="ECO:0000313" key="3">
    <source>
        <dbReference type="Proteomes" id="UP000765509"/>
    </source>
</evidence>
<sequence>MESLVLQGKGQKDKEFVKEPKSFIHRPEERVVNDYSFGERRTSSIKKLQTSSRTAQRTSEETERSQEQSREGQLEQTLPTMVQDSQIGTLSHGELVQYGQNPYGIQSQGTGKDKKDFSTQIIDEIRHSDSTINVKLGKAES</sequence>
<protein>
    <submittedName>
        <fullName evidence="2">Uncharacterized protein</fullName>
    </submittedName>
</protein>
<keyword evidence="3" id="KW-1185">Reference proteome</keyword>
<gene>
    <name evidence="2" type="ORF">O181_101988</name>
</gene>
<name>A0A9Q3JHL0_9BASI</name>
<proteinExistence type="predicted"/>
<evidence type="ECO:0000256" key="1">
    <source>
        <dbReference type="SAM" id="MobiDB-lite"/>
    </source>
</evidence>
<feature type="region of interest" description="Disordered" evidence="1">
    <location>
        <begin position="34"/>
        <end position="80"/>
    </location>
</feature>
<feature type="compositionally biased region" description="Basic and acidic residues" evidence="1">
    <location>
        <begin position="10"/>
        <end position="22"/>
    </location>
</feature>
<evidence type="ECO:0000313" key="2">
    <source>
        <dbReference type="EMBL" id="MBW0562273.1"/>
    </source>
</evidence>
<reference evidence="2" key="1">
    <citation type="submission" date="2021-03" db="EMBL/GenBank/DDBJ databases">
        <title>Draft genome sequence of rust myrtle Austropuccinia psidii MF-1, a brazilian biotype.</title>
        <authorList>
            <person name="Quecine M.C."/>
            <person name="Pachon D.M.R."/>
            <person name="Bonatelli M.L."/>
            <person name="Correr F.H."/>
            <person name="Franceschini L.M."/>
            <person name="Leite T.F."/>
            <person name="Margarido G.R.A."/>
            <person name="Almeida C.A."/>
            <person name="Ferrarezi J.A."/>
            <person name="Labate C.A."/>
        </authorList>
    </citation>
    <scope>NUCLEOTIDE SEQUENCE</scope>
    <source>
        <strain evidence="2">MF-1</strain>
    </source>
</reference>
<feature type="compositionally biased region" description="Polar residues" evidence="1">
    <location>
        <begin position="45"/>
        <end position="55"/>
    </location>
</feature>
<accession>A0A9Q3JHL0</accession>
<dbReference type="AlphaFoldDB" id="A0A9Q3JHL0"/>
<dbReference type="Proteomes" id="UP000765509">
    <property type="component" value="Unassembled WGS sequence"/>
</dbReference>
<organism evidence="2 3">
    <name type="scientific">Austropuccinia psidii MF-1</name>
    <dbReference type="NCBI Taxonomy" id="1389203"/>
    <lineage>
        <taxon>Eukaryota</taxon>
        <taxon>Fungi</taxon>
        <taxon>Dikarya</taxon>
        <taxon>Basidiomycota</taxon>
        <taxon>Pucciniomycotina</taxon>
        <taxon>Pucciniomycetes</taxon>
        <taxon>Pucciniales</taxon>
        <taxon>Sphaerophragmiaceae</taxon>
        <taxon>Austropuccinia</taxon>
    </lineage>
</organism>
<dbReference type="EMBL" id="AVOT02072272">
    <property type="protein sequence ID" value="MBW0562273.1"/>
    <property type="molecule type" value="Genomic_DNA"/>
</dbReference>
<comment type="caution">
    <text evidence="2">The sequence shown here is derived from an EMBL/GenBank/DDBJ whole genome shotgun (WGS) entry which is preliminary data.</text>
</comment>
<feature type="compositionally biased region" description="Basic and acidic residues" evidence="1">
    <location>
        <begin position="58"/>
        <end position="73"/>
    </location>
</feature>